<evidence type="ECO:0000313" key="3">
    <source>
        <dbReference type="EnsemblPlants" id="Bra024768.1-P"/>
    </source>
</evidence>
<evidence type="ECO:0000313" key="4">
    <source>
        <dbReference type="Proteomes" id="UP000011750"/>
    </source>
</evidence>
<keyword evidence="4" id="KW-1185">Reference proteome</keyword>
<dbReference type="EnsemblPlants" id="Bra024768.1">
    <property type="protein sequence ID" value="Bra024768.1-P"/>
    <property type="gene ID" value="Bra024768"/>
</dbReference>
<keyword evidence="2" id="KW-0812">Transmembrane</keyword>
<reference evidence="3 4" key="1">
    <citation type="journal article" date="2011" name="Nat. Genet.">
        <title>The genome of the mesopolyploid crop species Brassica rapa.</title>
        <authorList>
            <consortium name="Brassica rapa Genome Sequencing Project Consortium"/>
            <person name="Wang X."/>
            <person name="Wang H."/>
            <person name="Wang J."/>
            <person name="Sun R."/>
            <person name="Wu J."/>
            <person name="Liu S."/>
            <person name="Bai Y."/>
            <person name="Mun J.H."/>
            <person name="Bancroft I."/>
            <person name="Cheng F."/>
            <person name="Huang S."/>
            <person name="Li X."/>
            <person name="Hua W."/>
            <person name="Wang J."/>
            <person name="Wang X."/>
            <person name="Freeling M."/>
            <person name="Pires J.C."/>
            <person name="Paterson A.H."/>
            <person name="Chalhoub B."/>
            <person name="Wang B."/>
            <person name="Hayward A."/>
            <person name="Sharpe A.G."/>
            <person name="Park B.S."/>
            <person name="Weisshaar B."/>
            <person name="Liu B."/>
            <person name="Li B."/>
            <person name="Liu B."/>
            <person name="Tong C."/>
            <person name="Song C."/>
            <person name="Duran C."/>
            <person name="Peng C."/>
            <person name="Geng C."/>
            <person name="Koh C."/>
            <person name="Lin C."/>
            <person name="Edwards D."/>
            <person name="Mu D."/>
            <person name="Shen D."/>
            <person name="Soumpourou E."/>
            <person name="Li F."/>
            <person name="Fraser F."/>
            <person name="Conant G."/>
            <person name="Lassalle G."/>
            <person name="King G.J."/>
            <person name="Bonnema G."/>
            <person name="Tang H."/>
            <person name="Wang H."/>
            <person name="Belcram H."/>
            <person name="Zhou H."/>
            <person name="Hirakawa H."/>
            <person name="Abe H."/>
            <person name="Guo H."/>
            <person name="Wang H."/>
            <person name="Jin H."/>
            <person name="Parkin I.A."/>
            <person name="Batley J."/>
            <person name="Kim J.S."/>
            <person name="Just J."/>
            <person name="Li J."/>
            <person name="Xu J."/>
            <person name="Deng J."/>
            <person name="Kim J.A."/>
            <person name="Li J."/>
            <person name="Yu J."/>
            <person name="Meng J."/>
            <person name="Wang J."/>
            <person name="Min J."/>
            <person name="Poulain J."/>
            <person name="Wang J."/>
            <person name="Hatakeyama K."/>
            <person name="Wu K."/>
            <person name="Wang L."/>
            <person name="Fang L."/>
            <person name="Trick M."/>
            <person name="Links M.G."/>
            <person name="Zhao M."/>
            <person name="Jin M."/>
            <person name="Ramchiary N."/>
            <person name="Drou N."/>
            <person name="Berkman P.J."/>
            <person name="Cai Q."/>
            <person name="Huang Q."/>
            <person name="Li R."/>
            <person name="Tabata S."/>
            <person name="Cheng S."/>
            <person name="Zhang S."/>
            <person name="Zhang S."/>
            <person name="Huang S."/>
            <person name="Sato S."/>
            <person name="Sun S."/>
            <person name="Kwon S.J."/>
            <person name="Choi S.R."/>
            <person name="Lee T.H."/>
            <person name="Fan W."/>
            <person name="Zhao X."/>
            <person name="Tan X."/>
            <person name="Xu X."/>
            <person name="Wang Y."/>
            <person name="Qiu Y."/>
            <person name="Yin Y."/>
            <person name="Li Y."/>
            <person name="Du Y."/>
            <person name="Liao Y."/>
            <person name="Lim Y."/>
            <person name="Narusaka Y."/>
            <person name="Wang Y."/>
            <person name="Wang Z."/>
            <person name="Li Z."/>
            <person name="Wang Z."/>
            <person name="Xiong Z."/>
            <person name="Zhang Z."/>
        </authorList>
    </citation>
    <scope>NUCLEOTIDE SEQUENCE [LARGE SCALE GENOMIC DNA]</scope>
    <source>
        <strain evidence="3 4">cv. Chiifu-401-42</strain>
    </source>
</reference>
<evidence type="ECO:0000256" key="2">
    <source>
        <dbReference type="SAM" id="Phobius"/>
    </source>
</evidence>
<feature type="transmembrane region" description="Helical" evidence="2">
    <location>
        <begin position="6"/>
        <end position="32"/>
    </location>
</feature>
<dbReference type="HOGENOM" id="CLU_2402775_0_0_1"/>
<organism evidence="3 4">
    <name type="scientific">Brassica campestris</name>
    <name type="common">Field mustard</name>
    <dbReference type="NCBI Taxonomy" id="3711"/>
    <lineage>
        <taxon>Eukaryota</taxon>
        <taxon>Viridiplantae</taxon>
        <taxon>Streptophyta</taxon>
        <taxon>Embryophyta</taxon>
        <taxon>Tracheophyta</taxon>
        <taxon>Spermatophyta</taxon>
        <taxon>Magnoliopsida</taxon>
        <taxon>eudicotyledons</taxon>
        <taxon>Gunneridae</taxon>
        <taxon>Pentapetalae</taxon>
        <taxon>rosids</taxon>
        <taxon>malvids</taxon>
        <taxon>Brassicales</taxon>
        <taxon>Brassicaceae</taxon>
        <taxon>Brassiceae</taxon>
        <taxon>Brassica</taxon>
    </lineage>
</organism>
<keyword evidence="2" id="KW-0472">Membrane</keyword>
<proteinExistence type="predicted"/>
<sequence>MENLIPAVTFVIGVIASVLGAILIVCGLYVVLWGKHNEMKKKLNGLVPLEENEVQKSVRTIVVSGNNSSGSIEMKMMENSTSGRKEVAMASCH</sequence>
<accession>M4E7L2</accession>
<dbReference type="InParanoid" id="M4E7L2"/>
<reference evidence="3 4" key="2">
    <citation type="journal article" date="2018" name="Hortic Res">
        <title>Improved Brassica rapa reference genome by single-molecule sequencing and chromosome conformation capture technologies.</title>
        <authorList>
            <person name="Zhang L."/>
            <person name="Cai X."/>
            <person name="Wu J."/>
            <person name="Liu M."/>
            <person name="Grob S."/>
            <person name="Cheng F."/>
            <person name="Liang J."/>
            <person name="Cai C."/>
            <person name="Liu Z."/>
            <person name="Liu B."/>
            <person name="Wang F."/>
            <person name="Li S."/>
            <person name="Liu F."/>
            <person name="Li X."/>
            <person name="Cheng L."/>
            <person name="Yang W."/>
            <person name="Li M.H."/>
            <person name="Grossniklaus U."/>
            <person name="Zheng H."/>
            <person name="Wang X."/>
        </authorList>
    </citation>
    <scope>NUCLEOTIDE SEQUENCE [LARGE SCALE GENOMIC DNA]</scope>
    <source>
        <strain evidence="3 4">cv. Chiifu-401-42</strain>
    </source>
</reference>
<dbReference type="Proteomes" id="UP000011750">
    <property type="component" value="Chromosome A09"/>
</dbReference>
<feature type="region of interest" description="Disordered" evidence="1">
    <location>
        <begin position="69"/>
        <end position="93"/>
    </location>
</feature>
<name>M4E7L2_BRACM</name>
<protein>
    <submittedName>
        <fullName evidence="3">Uncharacterized protein</fullName>
    </submittedName>
</protein>
<keyword evidence="2" id="KW-1133">Transmembrane helix</keyword>
<evidence type="ECO:0000256" key="1">
    <source>
        <dbReference type="SAM" id="MobiDB-lite"/>
    </source>
</evidence>
<dbReference type="AlphaFoldDB" id="M4E7L2"/>
<reference evidence="3" key="3">
    <citation type="submission" date="2023-03" db="UniProtKB">
        <authorList>
            <consortium name="EnsemblPlants"/>
        </authorList>
    </citation>
    <scope>IDENTIFICATION</scope>
    <source>
        <strain evidence="3">cv. Chiifu-401-42</strain>
    </source>
</reference>
<dbReference type="Gramene" id="Bra024768.1">
    <property type="protein sequence ID" value="Bra024768.1-P"/>
    <property type="gene ID" value="Bra024768"/>
</dbReference>